<dbReference type="InterPro" id="IPR003151">
    <property type="entry name" value="PIK-rel_kinase_FAT"/>
</dbReference>
<gene>
    <name evidence="5" type="ORF">CEUSTIGMA_g4802.t1</name>
</gene>
<dbReference type="Pfam" id="PF00454">
    <property type="entry name" value="PI3_PI4_kinase"/>
    <property type="match status" value="1"/>
</dbReference>
<feature type="compositionally biased region" description="Low complexity" evidence="2">
    <location>
        <begin position="3928"/>
        <end position="3941"/>
    </location>
</feature>
<feature type="compositionally biased region" description="Low complexity" evidence="2">
    <location>
        <begin position="2180"/>
        <end position="2212"/>
    </location>
</feature>
<protein>
    <submittedName>
        <fullName evidence="5">Uncharacterized protein</fullName>
    </submittedName>
</protein>
<feature type="compositionally biased region" description="Polar residues" evidence="2">
    <location>
        <begin position="3942"/>
        <end position="3953"/>
    </location>
</feature>
<dbReference type="PROSITE" id="PS51189">
    <property type="entry name" value="FAT"/>
    <property type="match status" value="1"/>
</dbReference>
<sequence length="4419" mass="483627">MATASAVQTRLEHAARLSNETASLEDRFKTVCDLNDSLESVNAVEYPAFLAAYLRPLCALLKTVPPQFSERPEHKLRHKVLELLNRCHKNEALAPYVAELFETCIGVLKVDNQECASMAIKPFFEMLKNYKAILETQGSILFEHIFQMYRNFPRMCQDLTEPPLSAEGEPLYAKIGSTAIPASSSFKFLQECPVIVMFLSQMYEGVFSKAGSLLQPLVDTVSFPGPEENSIHKDLLPYYHDMRISQIKALSFLVNNLGKLPLEVTKPYAQATCDSVISLFRVCPDSVTARKDLLNALRGFAQTQYKDMLRGHLETLLTDPDTLLVGTGRACQEAMWHNGYSALAEVVHALRKTLSPALVHAAVMLFASVQVHDAVRVMPIASHTTFVRLMLNLVECIFSLARGSTHNAAVKLRARGLLTRVLECFVSKFKFLRKALPGLLEEARAEKLVQEQYRKNLLLRGNDSSSAAPAEAGPSAALRVVANNAAASATGGPVRLSGQGFSSGLPPKGDKEREVLECKQLLSQVMASMKTIINACTLFGKSCAAPQGGGGMAVVVAATQGLPPGMPLGMTEEEIRIMAKFWSSGLQSLKVALYVSSSTEPAALSSSSAGGVKETYEQFAEVFTCLDTRDFVEVVGSNLERFFKGLVEEGELMHVAAHLLLNPATSRSFLVMLCRFLTAEKLPLLANTKTKEGAITLKLFKLLFTAFVTSNLEVESLLSPILVVLMGRVTRLLASEQDITGYLQFLNVIFKPLSGSGLKLKALIPDLLPFIQPILNIATATLAGPNVQDLRQLLVEVVLHLPAQLPGLLTDSPSNMKLLITLVPQLIRVVLISLKGSDDQAMLGLRTLELWADTLDIEMLEASMQCVMQELMTTIWGFLKPNSTLGMKALTVLGKLGGRNRRFLHHQPPRLEYKDNPEHALRIILTFPPQTSFLVPLDRCIALACGGLLSPTLPSPPVDGDDAYYRLQALRFLHVCLASLLNLRMAEDQQLVSQVRVTVPPLDFQPPGSTVPAAASAAAAVVKVEGQPLQPTEVQQQQQQQAPVTTLAAASYGPGGPASSSQRPHSNVISSDEAVDRMLNMLMSPEREPPAIIALLSKQDMGVKTKTQLIAERQVLVTLLSAVIGATANEKLVDVATPFAHGICRHFALLFAAGTPRPPPAPVMSSRSSSSVPAAAPASAAEGASGLSAPSTVSDSAAAAAAADAGACSLPLGLRELDINLFLDALVELLCDKVPHRARAAVDGLAVFVDTTLMLHSAQRRSLILDQRGLSARVAASDPELTEELTAAESQLPAVIEGLLPRMLHCCCEDTWQARLAGAAAVKLLIHRLPDHFLRRNTQAIMKGLLFVLRTLPDHSVVEGEELQSTLRALLRKCMYNEQPEKSHIKRDRSSTSVTKEVTSSSGHGTISSTDRAPAAGDDLPPGTTSVLAAPTAANSSTATFATGAAAASLTVLSDASWMSTATIMLLNSAVNPNSPTRLRSSAVMLLKVLAVAAYHPEGDPGLTSFLRPYWGELRPPMSDRRVLPVKFVDHMIGQAEALTLYLRHYPSSPAAAQTVAAPQPDDAPAPSSTGPPLLSTFLLSIATEAQALADKEEPSLAARIMSARGGAPPLLSVTRLRVKCMELLCGLFELEEFRTALQSISMNQEAAAESAGSGTTQQQAQREQDTQLSKLREDLVNTLYKNVASSNEDIHTAAKKGLSLLVQHAKVSKASLQLSLRPLLSNLSSHVKLTPSFLQGLGRLLELLHDLFNPSLGEKLLEHLRRWQDPEALIKGLQGPQGLVPVSWRPGEEIEVAATALEMFHLLPASAVAFLETHQNKPGLVVLAMELEDKIPILCGLHSLSAPVPKLLASPFRLPLTRFLVKYPKESASYFLDPVRLATPTYISRLINILKMPEGRPLLLEISNLATDRLLRVLTPSTVAVTPPQTSGYNDQGTTPPPPPSSETLAAVHAVHILSVVSKALPGWLAGQPQLASMLLLRWKGAPERSAQAALQQQLCNRDQLLECKRLAKCILDIVREKRDEVVPLLDLFAVYQVSSIVDYSFLDLFCQKVVTDQYSPEEKKTVLRSFAKYYEQYTQQNRQQLSEAGGFLSSSVVPVSCGTSGAEQRAISKDQVVRLLSVLVMPMLSSALEKGQVGCLDADLIALFIKVFFSSSREDTSLAGSESRPLLLAKNGEEEQAEAALQQSGSEQSLLPPTPSALTTLPQLTSPTALRRSISGIPSRYNSPGPGATPGGVGGPDATGGDAGGGSGLSSQVSSLDSLGVEMLQLGTLLMKHVPDLMRQHPNQLLNFGWQFLKYKKDISVSYALLYMAYVLKAFPVDIFPRMEKTLSQVYVAVLRGGQNDSKRGLLREALDVLLPLFSGGTGSPELIAAGGDAASVPIMVSSRQTSAAGRGGQLALMWPKYTKKVLTEELQSVNTQLHLWHFIVRHPGAFYSHRKDFMSNILGTLGRLSLPQNVTNEQRRLALDLISTLMQWEETAAAEYNLITGMPGQQGKRNRISESAGVPQAHETVDDHGRPNKLPRTVSGSGAPAGVADTAADEPEAKSGPSQATAAAVVPEALPVRLSLSQQENIINVLMRMVLILCSGKDEEAALQHSLASLLMKQAVSLWPMASIRVSFLERVLDEKMKAHAKELNTVPPGIVLPPPPILLGGLQLLSCLLNRGTPQAFLSAASQVVPSVEPCFPQRSQDVVEGMRALIKRVFEYPVVLNGPAYNEAMALRKSLENIITRNLNTAAAEMPALSAPGQPLLFSLCSTLSVLEALEGVPTAITLLDSTVVLVVKCFTKATKEILNQAAVVLQQTGGRGKLPISGSETPEYATLTWILCSCMRLCGPRVLANPDMKKQVLQSMVGLLSSSISKVLDPCLYLQLQQILHRWLADPYPGQLPTGTLSSKEGSALCQRLGSLEKTGIFEGLPALRAKWEHSFLRTLKHMCSSPDVPKELRDEYFMKVERYILFGLRASSAEMRSDFFALYQEHIPKTLFDRFHFIFVGQDWEAMSGSFWLKQALDLVLTILRDEERIILAPNSAQVPPLVAGTQQHVFQPPLPHVLTAPPSITTTEDGSNVKLEEVKCEELGVKQEVKQELPLGGNEATGAVGTASAVAFPGSTGVQGSQHHPISSAVSLPVIRSQGPPARERFASVPSTVIDMLFKHSQFLKSTGEMRVADMMSALREYSAVDPNVAHHFWVLVFPIVWATLEKQQQIALAKPLIVLLSKDTHQRQAMARPNVVQAILEGISLSQPQPKLPPELIKYLGKTYNAWNIAIPLLESHVVIFPDETRCLDALLDLYRGVSDEDQMCGLWRRRCQSELTRVGLSLVQAGQLERAEDILGEAIRTATLGEGQVTRGESALWFEQWTSCSKQLGQWETLGEYARATDNHELGIDCMWRMSDWTALKDTLLTKAQVEEGMQTYMVRSYLALQEGDVNGGEQRTQQAMSAALIKWCQLPEIAVVPQAQLLQVFQQLVELRESVRILVDLANGNTKRDHQFTEMKEILETWRIRRPNVWESLLHWQDVLLWRNQIHNIVINAFSNPEVVGPDLHQLGFKEKAWSVNQLASVATTHGCTDFALSALNNLYGYSSMEMREAFVKIREQAMAYLARPTELQAGLNLLSSIDLNYFQPNHQSEVFRLRGMFLQSLEEPDNAHTAYSTSLCIWKQNPDAWMAWGAHCDRSYEAALAANSQYAAALQNANANNLPPPPPPNQPLQPHCYLEYAVYCYLQGIRQGSAAARASLPRVLHLLSFDNDQGVVGTQLDRLGAGLPLWVWFMWIPQLLTALQRPEAQHVKPILQALATSFPQSMYYSLRSSLLGLRDTSMKAQEQIKVAKNKAEEEGREWTGPDPRLQGEISLFETSKEIMDLLRLKHPLLAQALEAFLQEIGGKFMPKPEERLLSVVTALLQRCYKVHFSGIAEVPAALKSELAGVCRACQSGDSSSSGQQRSSSQTNLATAASVPQQPTGHVALREAFVKDMSPEAATFPKTLGELTDHLKIWRNRLQAELDDSMPPCLRLADECKSLSEIIQRGGYTFSGSLDPLEMPGQYLGGHDVGPENVVLLESFGANISVVRRHSSSYRRLVMYGNDGHARHMLVQTGQSWSQSTTDERVVQLMRLFNKMLEAHFQSRAKFLAWHTPIIVSVWNQARLLEEDPSFCSYGEAYDVYCARYGREADAPITTFKRHCASPEGVITREVSPEIRLAAYQEVCSQLVNESVFSQYMYKTLPTGNHMAVFKKQFCSQMALSSVLCHMLYIGGRSPNKVLYAKDSGRIFQTDIVMGYNDKVILEKLECVPFRLTRNLTTFFNTFGVEGTFAPAVVNAAAALLAKDSNLQHVLSLFFRDDITSWVTRRSGKSAIALGWKNETLKGLVVSNMRKVVERVRAVSPLVPPEDTMPPYTFHVAQGIMDLIEQAGAARNLSLMEPTWHPWF</sequence>
<feature type="region of interest" description="Disordered" evidence="2">
    <location>
        <begin position="1381"/>
        <end position="1426"/>
    </location>
</feature>
<evidence type="ECO:0000313" key="5">
    <source>
        <dbReference type="EMBL" id="GAX77356.1"/>
    </source>
</evidence>
<dbReference type="Pfam" id="PF02259">
    <property type="entry name" value="FAT"/>
    <property type="match status" value="1"/>
</dbReference>
<evidence type="ECO:0000313" key="6">
    <source>
        <dbReference type="Proteomes" id="UP000232323"/>
    </source>
</evidence>
<keyword evidence="6" id="KW-1185">Reference proteome</keyword>
<feature type="compositionally biased region" description="Low complexity" evidence="2">
    <location>
        <begin position="1030"/>
        <end position="1061"/>
    </location>
</feature>
<dbReference type="CDD" id="cd05163">
    <property type="entry name" value="PIKK_TRRAP"/>
    <property type="match status" value="1"/>
</dbReference>
<dbReference type="GO" id="GO:0005634">
    <property type="term" value="C:nucleus"/>
    <property type="evidence" value="ECO:0007669"/>
    <property type="project" value="TreeGrafter"/>
</dbReference>
<dbReference type="Pfam" id="PF20206">
    <property type="entry name" value="Tra1_ring"/>
    <property type="match status" value="2"/>
</dbReference>
<accession>A0A250X2S6</accession>
<dbReference type="GO" id="GO:0035267">
    <property type="term" value="C:NuA4 histone acetyltransferase complex"/>
    <property type="evidence" value="ECO:0007669"/>
    <property type="project" value="TreeGrafter"/>
</dbReference>
<dbReference type="PANTHER" id="PTHR11139">
    <property type="entry name" value="ATAXIA TELANGIECTASIA MUTATED ATM -RELATED"/>
    <property type="match status" value="1"/>
</dbReference>
<evidence type="ECO:0000256" key="2">
    <source>
        <dbReference type="SAM" id="MobiDB-lite"/>
    </source>
</evidence>
<dbReference type="PANTHER" id="PTHR11139:SF1">
    <property type="entry name" value="TRANSFORMATION_TRANSCRIPTION DOMAIN-ASSOCIATED PROTEIN"/>
    <property type="match status" value="1"/>
</dbReference>
<evidence type="ECO:0000256" key="1">
    <source>
        <dbReference type="ARBA" id="ARBA00007234"/>
    </source>
</evidence>
<name>A0A250X2S6_9CHLO</name>
<dbReference type="Pfam" id="PF20175">
    <property type="entry name" value="Tra1_central"/>
    <property type="match status" value="1"/>
</dbReference>
<dbReference type="PROSITE" id="PS50290">
    <property type="entry name" value="PI3_4_KINASE_3"/>
    <property type="match status" value="1"/>
</dbReference>
<dbReference type="SUPFAM" id="SSF56112">
    <property type="entry name" value="Protein kinase-like (PK-like)"/>
    <property type="match status" value="1"/>
</dbReference>
<feature type="region of interest" description="Disordered" evidence="2">
    <location>
        <begin position="1030"/>
        <end position="1067"/>
    </location>
</feature>
<feature type="compositionally biased region" description="Polar residues" evidence="2">
    <location>
        <begin position="1923"/>
        <end position="1934"/>
    </location>
</feature>
<dbReference type="InterPro" id="IPR014009">
    <property type="entry name" value="PIK_FAT"/>
</dbReference>
<feature type="region of interest" description="Disordered" evidence="2">
    <location>
        <begin position="3928"/>
        <end position="3953"/>
    </location>
</feature>
<evidence type="ECO:0000259" key="4">
    <source>
        <dbReference type="PROSITE" id="PS51189"/>
    </source>
</evidence>
<feature type="region of interest" description="Disordered" evidence="2">
    <location>
        <begin position="1923"/>
        <end position="1942"/>
    </location>
</feature>
<comment type="similarity">
    <text evidence="1">Belongs to the PI3/PI4-kinase family. TRA1 subfamily.</text>
</comment>
<feature type="region of interest" description="Disordered" evidence="2">
    <location>
        <begin position="1648"/>
        <end position="1667"/>
    </location>
</feature>
<feature type="compositionally biased region" description="Gly residues" evidence="2">
    <location>
        <begin position="2230"/>
        <end position="2250"/>
    </location>
</feature>
<dbReference type="SMART" id="SM00146">
    <property type="entry name" value="PI3Kc"/>
    <property type="match status" value="1"/>
</dbReference>
<feature type="domain" description="FAT" evidence="4">
    <location>
        <begin position="3249"/>
        <end position="3808"/>
    </location>
</feature>
<dbReference type="EMBL" id="BEGY01000024">
    <property type="protein sequence ID" value="GAX77356.1"/>
    <property type="molecule type" value="Genomic_DNA"/>
</dbReference>
<feature type="compositionally biased region" description="Low complexity" evidence="2">
    <location>
        <begin position="1391"/>
        <end position="1410"/>
    </location>
</feature>
<dbReference type="InterPro" id="IPR036940">
    <property type="entry name" value="PI3/4_kinase_cat_sf"/>
</dbReference>
<dbReference type="InterPro" id="IPR000403">
    <property type="entry name" value="PI3/4_kinase_cat_dom"/>
</dbReference>
<dbReference type="Proteomes" id="UP000232323">
    <property type="component" value="Unassembled WGS sequence"/>
</dbReference>
<dbReference type="STRING" id="1157962.A0A250X2S6"/>
<dbReference type="SUPFAM" id="SSF48371">
    <property type="entry name" value="ARM repeat"/>
    <property type="match status" value="2"/>
</dbReference>
<dbReference type="InterPro" id="IPR011009">
    <property type="entry name" value="Kinase-like_dom_sf"/>
</dbReference>
<reference evidence="5 6" key="1">
    <citation type="submission" date="2017-08" db="EMBL/GenBank/DDBJ databases">
        <title>Acidophilic green algal genome provides insights into adaptation to an acidic environment.</title>
        <authorList>
            <person name="Hirooka S."/>
            <person name="Hirose Y."/>
            <person name="Kanesaki Y."/>
            <person name="Higuchi S."/>
            <person name="Fujiwara T."/>
            <person name="Onuma R."/>
            <person name="Era A."/>
            <person name="Ohbayashi R."/>
            <person name="Uzuka A."/>
            <person name="Nozaki H."/>
            <person name="Yoshikawa H."/>
            <person name="Miyagishima S.Y."/>
        </authorList>
    </citation>
    <scope>NUCLEOTIDE SEQUENCE [LARGE SCALE GENOMIC DNA]</scope>
    <source>
        <strain evidence="5 6">NIES-2499</strain>
    </source>
</reference>
<organism evidence="5 6">
    <name type="scientific">Chlamydomonas eustigma</name>
    <dbReference type="NCBI Taxonomy" id="1157962"/>
    <lineage>
        <taxon>Eukaryota</taxon>
        <taxon>Viridiplantae</taxon>
        <taxon>Chlorophyta</taxon>
        <taxon>core chlorophytes</taxon>
        <taxon>Chlorophyceae</taxon>
        <taxon>CS clade</taxon>
        <taxon>Chlamydomonadales</taxon>
        <taxon>Chlamydomonadaceae</taxon>
        <taxon>Chlamydomonas</taxon>
    </lineage>
</organism>
<dbReference type="InterPro" id="IPR046805">
    <property type="entry name" value="Tra1_ring"/>
</dbReference>
<dbReference type="Gene3D" id="1.10.1070.11">
    <property type="entry name" value="Phosphatidylinositol 3-/4-kinase, catalytic domain"/>
    <property type="match status" value="1"/>
</dbReference>
<feature type="domain" description="PI3K/PI4K catalytic" evidence="3">
    <location>
        <begin position="4056"/>
        <end position="4375"/>
    </location>
</feature>
<feature type="region of interest" description="Disordered" evidence="2">
    <location>
        <begin position="2490"/>
        <end position="2549"/>
    </location>
</feature>
<dbReference type="InterPro" id="IPR050517">
    <property type="entry name" value="DDR_Repair_Kinase"/>
</dbReference>
<dbReference type="OrthoDB" id="5570127at2759"/>
<comment type="caution">
    <text evidence="5">The sequence shown here is derived from an EMBL/GenBank/DDBJ whole genome shotgun (WGS) entry which is preliminary data.</text>
</comment>
<dbReference type="GO" id="GO:0000124">
    <property type="term" value="C:SAGA complex"/>
    <property type="evidence" value="ECO:0007669"/>
    <property type="project" value="TreeGrafter"/>
</dbReference>
<dbReference type="GO" id="GO:0006355">
    <property type="term" value="P:regulation of DNA-templated transcription"/>
    <property type="evidence" value="ECO:0007669"/>
    <property type="project" value="TreeGrafter"/>
</dbReference>
<dbReference type="InterPro" id="IPR016024">
    <property type="entry name" value="ARM-type_fold"/>
</dbReference>
<evidence type="ECO:0000259" key="3">
    <source>
        <dbReference type="PROSITE" id="PS50290"/>
    </source>
</evidence>
<dbReference type="GO" id="GO:0006281">
    <property type="term" value="P:DNA repair"/>
    <property type="evidence" value="ECO:0007669"/>
    <property type="project" value="TreeGrafter"/>
</dbReference>
<feature type="region of interest" description="Disordered" evidence="2">
    <location>
        <begin position="2174"/>
        <end position="2253"/>
    </location>
</feature>
<proteinExistence type="inferred from homology"/>
<dbReference type="InterPro" id="IPR046807">
    <property type="entry name" value="Tra1_central"/>
</dbReference>